<evidence type="ECO:0000313" key="12">
    <source>
        <dbReference type="EMBL" id="KZE80946.1"/>
    </source>
</evidence>
<dbReference type="NCBIfam" id="TIGR00589">
    <property type="entry name" value="ogt"/>
    <property type="match status" value="1"/>
</dbReference>
<keyword evidence="8" id="KW-0804">Transcription</keyword>
<sequence>MEVNRQYEKAKEAIAYIVANQYRQPSLSEIASAVGLSDFHFQRLFTEWVGSSPKQFLRYITLNYAKYLLQEKSVGSLFELADEVGLSSSSRLHDMFVSIEGMTPNEYANGGAALTISYSYWDTLFGRVVVASTAKGVCHIAFVSEHTTGLDRVYHDFPNATLLEEEKEVHRAVSEVLNRQGDLGEIKLHLKGTAFQLKVWEALLQVPMGELTTYGKIANDLGNAGASRAVGTAIGRNPIAVLIPCHRVIQQTGLLGGYMWGPERKQLIVGWELSKTRE</sequence>
<dbReference type="InterPro" id="IPR018060">
    <property type="entry name" value="HTH_AraC"/>
</dbReference>
<dbReference type="SUPFAM" id="SSF53155">
    <property type="entry name" value="Methylated DNA-protein cysteine methyltransferase domain"/>
    <property type="match status" value="1"/>
</dbReference>
<evidence type="ECO:0000259" key="11">
    <source>
        <dbReference type="PROSITE" id="PS01124"/>
    </source>
</evidence>
<dbReference type="SUPFAM" id="SSF46689">
    <property type="entry name" value="Homeodomain-like"/>
    <property type="match status" value="1"/>
</dbReference>
<dbReference type="CDD" id="cd06445">
    <property type="entry name" value="ATase"/>
    <property type="match status" value="1"/>
</dbReference>
<evidence type="ECO:0000256" key="1">
    <source>
        <dbReference type="ARBA" id="ARBA00001286"/>
    </source>
</evidence>
<gene>
    <name evidence="12" type="ORF">AV926_09220</name>
</gene>
<keyword evidence="5 12" id="KW-0808">Transferase</keyword>
<dbReference type="EMBL" id="LQNU01000054">
    <property type="protein sequence ID" value="KZE80946.1"/>
    <property type="molecule type" value="Genomic_DNA"/>
</dbReference>
<dbReference type="Pfam" id="PF12833">
    <property type="entry name" value="HTH_18"/>
    <property type="match status" value="1"/>
</dbReference>
<dbReference type="SUPFAM" id="SSF46767">
    <property type="entry name" value="Methylated DNA-protein cysteine methyltransferase, C-terminal domain"/>
    <property type="match status" value="1"/>
</dbReference>
<evidence type="ECO:0000256" key="6">
    <source>
        <dbReference type="ARBA" id="ARBA00022763"/>
    </source>
</evidence>
<evidence type="ECO:0000256" key="2">
    <source>
        <dbReference type="ARBA" id="ARBA00008711"/>
    </source>
</evidence>
<dbReference type="GO" id="GO:0032259">
    <property type="term" value="P:methylation"/>
    <property type="evidence" value="ECO:0007669"/>
    <property type="project" value="UniProtKB-KW"/>
</dbReference>
<evidence type="ECO:0000256" key="10">
    <source>
        <dbReference type="ARBA" id="ARBA00049348"/>
    </source>
</evidence>
<dbReference type="InterPro" id="IPR036217">
    <property type="entry name" value="MethylDNA_cys_MeTrfase_DNAb"/>
</dbReference>
<dbReference type="EC" id="2.1.1.63" evidence="3"/>
<accession>A0A161U643</accession>
<keyword evidence="13" id="KW-1185">Reference proteome</keyword>
<dbReference type="PROSITE" id="PS00374">
    <property type="entry name" value="MGMT"/>
    <property type="match status" value="1"/>
</dbReference>
<keyword evidence="4 12" id="KW-0489">Methyltransferase</keyword>
<evidence type="ECO:0000256" key="3">
    <source>
        <dbReference type="ARBA" id="ARBA00011918"/>
    </source>
</evidence>
<feature type="domain" description="HTH araC/xylS-type" evidence="11">
    <location>
        <begin position="11"/>
        <end position="110"/>
    </location>
</feature>
<organism evidence="12 13">
    <name type="scientific">Myroides marinus</name>
    <dbReference type="NCBI Taxonomy" id="703342"/>
    <lineage>
        <taxon>Bacteria</taxon>
        <taxon>Pseudomonadati</taxon>
        <taxon>Bacteroidota</taxon>
        <taxon>Flavobacteriia</taxon>
        <taxon>Flavobacteriales</taxon>
        <taxon>Flavobacteriaceae</taxon>
        <taxon>Myroides</taxon>
    </lineage>
</organism>
<proteinExistence type="inferred from homology"/>
<dbReference type="Gene3D" id="3.30.160.70">
    <property type="entry name" value="Methylated DNA-protein cysteine methyltransferase domain"/>
    <property type="match status" value="1"/>
</dbReference>
<evidence type="ECO:0000256" key="7">
    <source>
        <dbReference type="ARBA" id="ARBA00023015"/>
    </source>
</evidence>
<dbReference type="SMART" id="SM00342">
    <property type="entry name" value="HTH_ARAC"/>
    <property type="match status" value="1"/>
</dbReference>
<dbReference type="InterPro" id="IPR036388">
    <property type="entry name" value="WH-like_DNA-bd_sf"/>
</dbReference>
<keyword evidence="6" id="KW-0227">DNA damage</keyword>
<dbReference type="PANTHER" id="PTHR10815">
    <property type="entry name" value="METHYLATED-DNA--PROTEIN-CYSTEINE METHYLTRANSFERASE"/>
    <property type="match status" value="1"/>
</dbReference>
<dbReference type="InterPro" id="IPR036631">
    <property type="entry name" value="MGMT_N_sf"/>
</dbReference>
<dbReference type="InterPro" id="IPR001497">
    <property type="entry name" value="MethylDNA_cys_MeTrfase_AS"/>
</dbReference>
<dbReference type="PROSITE" id="PS01124">
    <property type="entry name" value="HTH_ARAC_FAMILY_2"/>
    <property type="match status" value="1"/>
</dbReference>
<dbReference type="RefSeq" id="WP_038987872.1">
    <property type="nucleotide sequence ID" value="NZ_JWJO01000067.1"/>
</dbReference>
<comment type="caution">
    <text evidence="12">The sequence shown here is derived from an EMBL/GenBank/DDBJ whole genome shotgun (WGS) entry which is preliminary data.</text>
</comment>
<dbReference type="Gene3D" id="1.10.10.60">
    <property type="entry name" value="Homeodomain-like"/>
    <property type="match status" value="2"/>
</dbReference>
<dbReference type="GO" id="GO:0003700">
    <property type="term" value="F:DNA-binding transcription factor activity"/>
    <property type="evidence" value="ECO:0007669"/>
    <property type="project" value="InterPro"/>
</dbReference>
<protein>
    <recommendedName>
        <fullName evidence="3">methylated-DNA--[protein]-cysteine S-methyltransferase</fullName>
        <ecNumber evidence="3">2.1.1.63</ecNumber>
    </recommendedName>
</protein>
<reference evidence="12 13" key="1">
    <citation type="submission" date="2016-01" db="EMBL/GenBank/DDBJ databases">
        <title>Whole genome sequencing of Myroides marinus L41.</title>
        <authorList>
            <person name="Hong K.W."/>
        </authorList>
    </citation>
    <scope>NUCLEOTIDE SEQUENCE [LARGE SCALE GENOMIC DNA]</scope>
    <source>
        <strain evidence="12 13">L41</strain>
    </source>
</reference>
<comment type="similarity">
    <text evidence="2">Belongs to the MGMT family.</text>
</comment>
<keyword evidence="7" id="KW-0805">Transcription regulation</keyword>
<dbReference type="InterPro" id="IPR009057">
    <property type="entry name" value="Homeodomain-like_sf"/>
</dbReference>
<evidence type="ECO:0000256" key="5">
    <source>
        <dbReference type="ARBA" id="ARBA00022679"/>
    </source>
</evidence>
<evidence type="ECO:0000256" key="9">
    <source>
        <dbReference type="ARBA" id="ARBA00023204"/>
    </source>
</evidence>
<evidence type="ECO:0000256" key="4">
    <source>
        <dbReference type="ARBA" id="ARBA00022603"/>
    </source>
</evidence>
<dbReference type="AlphaFoldDB" id="A0A161U643"/>
<comment type="catalytic activity">
    <reaction evidence="10">
        <text>a 6-O-methyl-2'-deoxyguanosine in DNA + L-cysteinyl-[protein] = S-methyl-L-cysteinyl-[protein] + a 2'-deoxyguanosine in DNA</text>
        <dbReference type="Rhea" id="RHEA:24000"/>
        <dbReference type="Rhea" id="RHEA-COMP:10131"/>
        <dbReference type="Rhea" id="RHEA-COMP:10132"/>
        <dbReference type="Rhea" id="RHEA-COMP:11367"/>
        <dbReference type="Rhea" id="RHEA-COMP:11368"/>
        <dbReference type="ChEBI" id="CHEBI:29950"/>
        <dbReference type="ChEBI" id="CHEBI:82612"/>
        <dbReference type="ChEBI" id="CHEBI:85445"/>
        <dbReference type="ChEBI" id="CHEBI:85448"/>
        <dbReference type="EC" id="2.1.1.63"/>
    </reaction>
</comment>
<dbReference type="PANTHER" id="PTHR10815:SF13">
    <property type="entry name" value="METHYLATED-DNA--PROTEIN-CYSTEINE METHYLTRANSFERASE"/>
    <property type="match status" value="1"/>
</dbReference>
<dbReference type="Proteomes" id="UP000076630">
    <property type="component" value="Unassembled WGS sequence"/>
</dbReference>
<comment type="catalytic activity">
    <reaction evidence="1">
        <text>a 4-O-methyl-thymidine in DNA + L-cysteinyl-[protein] = a thymidine in DNA + S-methyl-L-cysteinyl-[protein]</text>
        <dbReference type="Rhea" id="RHEA:53428"/>
        <dbReference type="Rhea" id="RHEA-COMP:10131"/>
        <dbReference type="Rhea" id="RHEA-COMP:10132"/>
        <dbReference type="Rhea" id="RHEA-COMP:13555"/>
        <dbReference type="Rhea" id="RHEA-COMP:13556"/>
        <dbReference type="ChEBI" id="CHEBI:29950"/>
        <dbReference type="ChEBI" id="CHEBI:82612"/>
        <dbReference type="ChEBI" id="CHEBI:137386"/>
        <dbReference type="ChEBI" id="CHEBI:137387"/>
        <dbReference type="EC" id="2.1.1.63"/>
    </reaction>
</comment>
<dbReference type="GO" id="GO:0003908">
    <property type="term" value="F:methylated-DNA-[protein]-cysteine S-methyltransferase activity"/>
    <property type="evidence" value="ECO:0007669"/>
    <property type="project" value="UniProtKB-EC"/>
</dbReference>
<dbReference type="OrthoDB" id="9802228at2"/>
<keyword evidence="9" id="KW-0234">DNA repair</keyword>
<dbReference type="FunFam" id="1.10.10.10:FF:000214">
    <property type="entry name" value="Methylated-DNA--protein-cysteine methyltransferase"/>
    <property type="match status" value="1"/>
</dbReference>
<dbReference type="GO" id="GO:0043565">
    <property type="term" value="F:sequence-specific DNA binding"/>
    <property type="evidence" value="ECO:0007669"/>
    <property type="project" value="InterPro"/>
</dbReference>
<dbReference type="Gene3D" id="1.10.10.10">
    <property type="entry name" value="Winged helix-like DNA-binding domain superfamily/Winged helix DNA-binding domain"/>
    <property type="match status" value="1"/>
</dbReference>
<evidence type="ECO:0000256" key="8">
    <source>
        <dbReference type="ARBA" id="ARBA00023163"/>
    </source>
</evidence>
<name>A0A161U643_9FLAO</name>
<dbReference type="Pfam" id="PF01035">
    <property type="entry name" value="DNA_binding_1"/>
    <property type="match status" value="1"/>
</dbReference>
<dbReference type="GO" id="GO:0006281">
    <property type="term" value="P:DNA repair"/>
    <property type="evidence" value="ECO:0007669"/>
    <property type="project" value="UniProtKB-KW"/>
</dbReference>
<evidence type="ECO:0000313" key="13">
    <source>
        <dbReference type="Proteomes" id="UP000076630"/>
    </source>
</evidence>
<dbReference type="InterPro" id="IPR014048">
    <property type="entry name" value="MethylDNA_cys_MeTrfase_DNA-bd"/>
</dbReference>